<evidence type="ECO:0000256" key="3">
    <source>
        <dbReference type="ARBA" id="ARBA00022448"/>
    </source>
</evidence>
<dbReference type="EMBL" id="QZAJ01000094">
    <property type="protein sequence ID" value="THW18042.1"/>
    <property type="molecule type" value="Genomic_DNA"/>
</dbReference>
<comment type="similarity">
    <text evidence="2 8">Belongs to the ZIP transporter (TC 2.A.5) family.</text>
</comment>
<dbReference type="PANTHER" id="PTHR11040:SF32">
    <property type="entry name" value="ZINC-REGULATED TRANSPORTER 1"/>
    <property type="match status" value="1"/>
</dbReference>
<reference evidence="11 12" key="1">
    <citation type="submission" date="2018-10" db="EMBL/GenBank/DDBJ databases">
        <title>Fifty Aureobasidium pullulans genomes reveal a recombining polyextremotolerant generalist.</title>
        <authorList>
            <person name="Gostincar C."/>
            <person name="Turk M."/>
            <person name="Zajc J."/>
            <person name="Gunde-Cimerman N."/>
        </authorList>
    </citation>
    <scope>NUCLEOTIDE SEQUENCE [LARGE SCALE GENOMIC DNA]</scope>
    <source>
        <strain evidence="10 12">EXF-10751</strain>
        <strain evidence="9 11">EXF-11318</strain>
    </source>
</reference>
<evidence type="ECO:0000313" key="12">
    <source>
        <dbReference type="Proteomes" id="UP000310421"/>
    </source>
</evidence>
<feature type="transmembrane region" description="Helical" evidence="8">
    <location>
        <begin position="36"/>
        <end position="58"/>
    </location>
</feature>
<feature type="transmembrane region" description="Helical" evidence="8">
    <location>
        <begin position="275"/>
        <end position="298"/>
    </location>
</feature>
<keyword evidence="7 8" id="KW-0472">Membrane</keyword>
<evidence type="ECO:0000313" key="9">
    <source>
        <dbReference type="EMBL" id="THW18042.1"/>
    </source>
</evidence>
<dbReference type="InterPro" id="IPR004698">
    <property type="entry name" value="Zn/Fe_permease_fun/pln"/>
</dbReference>
<feature type="transmembrane region" description="Helical" evidence="8">
    <location>
        <begin position="112"/>
        <end position="134"/>
    </location>
</feature>
<comment type="subcellular location">
    <subcellularLocation>
        <location evidence="1 8">Membrane</location>
        <topology evidence="1 8">Multi-pass membrane protein</topology>
    </subcellularLocation>
</comment>
<dbReference type="GO" id="GO:0071578">
    <property type="term" value="P:zinc ion import across plasma membrane"/>
    <property type="evidence" value="ECO:0007669"/>
    <property type="project" value="TreeGrafter"/>
</dbReference>
<comment type="caution">
    <text evidence="9">The sequence shown here is derived from an EMBL/GenBank/DDBJ whole genome shotgun (WGS) entry which is preliminary data.</text>
</comment>
<dbReference type="NCBIfam" id="TIGR00820">
    <property type="entry name" value="zip"/>
    <property type="match status" value="1"/>
</dbReference>
<gene>
    <name evidence="10" type="ORF">D6D20_07875</name>
    <name evidence="9" type="ORF">D6D24_03585</name>
</gene>
<accession>A0A4V4L520</accession>
<dbReference type="AlphaFoldDB" id="A0A4V4L520"/>
<feature type="transmembrane region" description="Helical" evidence="8">
    <location>
        <begin position="213"/>
        <end position="237"/>
    </location>
</feature>
<evidence type="ECO:0000256" key="5">
    <source>
        <dbReference type="ARBA" id="ARBA00022989"/>
    </source>
</evidence>
<keyword evidence="4 8" id="KW-0812">Transmembrane</keyword>
<dbReference type="PANTHER" id="PTHR11040">
    <property type="entry name" value="ZINC/IRON TRANSPORTER"/>
    <property type="match status" value="1"/>
</dbReference>
<proteinExistence type="inferred from homology"/>
<evidence type="ECO:0000256" key="4">
    <source>
        <dbReference type="ARBA" id="ARBA00022692"/>
    </source>
</evidence>
<evidence type="ECO:0000256" key="2">
    <source>
        <dbReference type="ARBA" id="ARBA00006939"/>
    </source>
</evidence>
<dbReference type="EMBL" id="QZAN01000115">
    <property type="protein sequence ID" value="THW57578.1"/>
    <property type="molecule type" value="Genomic_DNA"/>
</dbReference>
<dbReference type="GO" id="GO:0000006">
    <property type="term" value="F:high-affinity zinc transmembrane transporter activity"/>
    <property type="evidence" value="ECO:0007669"/>
    <property type="project" value="TreeGrafter"/>
</dbReference>
<organism evidence="9 11">
    <name type="scientific">Aureobasidium pullulans</name>
    <name type="common">Black yeast</name>
    <name type="synonym">Pullularia pullulans</name>
    <dbReference type="NCBI Taxonomy" id="5580"/>
    <lineage>
        <taxon>Eukaryota</taxon>
        <taxon>Fungi</taxon>
        <taxon>Dikarya</taxon>
        <taxon>Ascomycota</taxon>
        <taxon>Pezizomycotina</taxon>
        <taxon>Dothideomycetes</taxon>
        <taxon>Dothideomycetidae</taxon>
        <taxon>Dothideales</taxon>
        <taxon>Saccotheciaceae</taxon>
        <taxon>Aureobasidium</taxon>
    </lineage>
</organism>
<dbReference type="Proteomes" id="UP000310421">
    <property type="component" value="Unassembled WGS sequence"/>
</dbReference>
<keyword evidence="3 8" id="KW-0813">Transport</keyword>
<protein>
    <submittedName>
        <fullName evidence="9">ZIP zinc/iron transport family</fullName>
    </submittedName>
</protein>
<evidence type="ECO:0000256" key="8">
    <source>
        <dbReference type="RuleBase" id="RU362088"/>
    </source>
</evidence>
<dbReference type="Proteomes" id="UP000308014">
    <property type="component" value="Unassembled WGS sequence"/>
</dbReference>
<evidence type="ECO:0000256" key="6">
    <source>
        <dbReference type="ARBA" id="ARBA00023065"/>
    </source>
</evidence>
<comment type="caution">
    <text evidence="8">Lacks conserved residue(s) required for the propagation of feature annotation.</text>
</comment>
<feature type="transmembrane region" description="Helical" evidence="8">
    <location>
        <begin position="310"/>
        <end position="334"/>
    </location>
</feature>
<evidence type="ECO:0000313" key="11">
    <source>
        <dbReference type="Proteomes" id="UP000308014"/>
    </source>
</evidence>
<keyword evidence="6 8" id="KW-0406">Ion transport</keyword>
<evidence type="ECO:0000256" key="1">
    <source>
        <dbReference type="ARBA" id="ARBA00004141"/>
    </source>
</evidence>
<keyword evidence="5 8" id="KW-1133">Transmembrane helix</keyword>
<name>A0A4V4L520_AURPU</name>
<evidence type="ECO:0000313" key="10">
    <source>
        <dbReference type="EMBL" id="THW57578.1"/>
    </source>
</evidence>
<evidence type="ECO:0000256" key="7">
    <source>
        <dbReference type="ARBA" id="ARBA00023136"/>
    </source>
</evidence>
<dbReference type="InterPro" id="IPR003689">
    <property type="entry name" value="ZIP"/>
</dbReference>
<feature type="transmembrane region" description="Helical" evidence="8">
    <location>
        <begin position="70"/>
        <end position="92"/>
    </location>
</feature>
<sequence>MAANAINPELVNLTTADPTQVICALNASANDYDGRLGARISALFVILIVSTAVTFFPVAAKRVRWLTIPLYVYLFARYFGAGVIVATAFIHLLDPAYSEIGPQTCVGMTGGWAQYSWPPAIVLVSVTVIFLLDLGAERYVEAKYGVHYHQGNLEDIATGRAHTHHDSITPTPISDDDHALERKATEPYQAMSGETVDLEKSTLIQENAFRTQFAAFLVLEFGVIFHSVVIGLNLGVVGSEFNTLYPVLVFHQSFEGLGIGARMSAIPFPARYKNWLPWFLCTAYGLTTPIAIAIGLGLRTTYDPNSFTANVVSGILDSISAGILIFTGLVELLARDFLFDPNRTEDNKRMGFMMMITDVRNGLILENNRSEGVKDAGVMKDLGAEGSAVDASQRLIALPWFNVFIVAFNR</sequence>
<dbReference type="Pfam" id="PF02535">
    <property type="entry name" value="Zip"/>
    <property type="match status" value="1"/>
</dbReference>
<dbReference type="GO" id="GO:0005886">
    <property type="term" value="C:plasma membrane"/>
    <property type="evidence" value="ECO:0007669"/>
    <property type="project" value="TreeGrafter"/>
</dbReference>